<dbReference type="RefSeq" id="WP_178367183.1">
    <property type="nucleotide sequence ID" value="NZ_JACADJ010000044.1"/>
</dbReference>
<reference evidence="1 2" key="1">
    <citation type="submission" date="2020-06" db="EMBL/GenBank/DDBJ databases">
        <title>High-quality draft genome of sulfate reducer Desulfobacter latus type strain AcrS2 isolated from marine sediment.</title>
        <authorList>
            <person name="Hoppe M."/>
            <person name="Larsen C.K."/>
            <person name="Marshall I.P.G."/>
            <person name="Schramm A."/>
            <person name="Marietou A.G."/>
        </authorList>
    </citation>
    <scope>NUCLEOTIDE SEQUENCE [LARGE SCALE GENOMIC DNA]</scope>
    <source>
        <strain evidence="1 2">AcRS2</strain>
    </source>
</reference>
<protein>
    <submittedName>
        <fullName evidence="1">DUF2281 domain-containing protein</fullName>
    </submittedName>
</protein>
<gene>
    <name evidence="1" type="ORF">HXW94_12145</name>
</gene>
<dbReference type="Proteomes" id="UP000553343">
    <property type="component" value="Unassembled WGS sequence"/>
</dbReference>
<keyword evidence="2" id="KW-1185">Reference proteome</keyword>
<accession>A0A850TE67</accession>
<name>A0A850TE67_9BACT</name>
<comment type="caution">
    <text evidence="1">The sequence shown here is derived from an EMBL/GenBank/DDBJ whole genome shotgun (WGS) entry which is preliminary data.</text>
</comment>
<proteinExistence type="predicted"/>
<sequence length="73" mass="8523">MHHNTISFSEQERSILSKIRMLPPDKIAEVSDFVDFISQKNQEQQLRKAAGKIAEDAFKKVWDNAEDDVYDRL</sequence>
<dbReference type="AlphaFoldDB" id="A0A850TE67"/>
<evidence type="ECO:0000313" key="2">
    <source>
        <dbReference type="Proteomes" id="UP000553343"/>
    </source>
</evidence>
<dbReference type="EMBL" id="JACADJ010000044">
    <property type="protein sequence ID" value="NWH05726.1"/>
    <property type="molecule type" value="Genomic_DNA"/>
</dbReference>
<evidence type="ECO:0000313" key="1">
    <source>
        <dbReference type="EMBL" id="NWH05726.1"/>
    </source>
</evidence>
<organism evidence="1 2">
    <name type="scientific">Desulfobacter latus</name>
    <dbReference type="NCBI Taxonomy" id="2292"/>
    <lineage>
        <taxon>Bacteria</taxon>
        <taxon>Pseudomonadati</taxon>
        <taxon>Thermodesulfobacteriota</taxon>
        <taxon>Desulfobacteria</taxon>
        <taxon>Desulfobacterales</taxon>
        <taxon>Desulfobacteraceae</taxon>
        <taxon>Desulfobacter</taxon>
    </lineage>
</organism>